<organism evidence="1 2">
    <name type="scientific">Saccharothrix tamanrassetensis</name>
    <dbReference type="NCBI Taxonomy" id="1051531"/>
    <lineage>
        <taxon>Bacteria</taxon>
        <taxon>Bacillati</taxon>
        <taxon>Actinomycetota</taxon>
        <taxon>Actinomycetes</taxon>
        <taxon>Pseudonocardiales</taxon>
        <taxon>Pseudonocardiaceae</taxon>
        <taxon>Saccharothrix</taxon>
    </lineage>
</organism>
<comment type="caution">
    <text evidence="1">The sequence shown here is derived from an EMBL/GenBank/DDBJ whole genome shotgun (WGS) entry which is preliminary data.</text>
</comment>
<dbReference type="EMBL" id="JACHJN010000009">
    <property type="protein sequence ID" value="MBB5958916.1"/>
    <property type="molecule type" value="Genomic_DNA"/>
</dbReference>
<dbReference type="AlphaFoldDB" id="A0A841CU09"/>
<name>A0A841CU09_9PSEU</name>
<evidence type="ECO:0000313" key="1">
    <source>
        <dbReference type="EMBL" id="MBB5958916.1"/>
    </source>
</evidence>
<evidence type="ECO:0000313" key="2">
    <source>
        <dbReference type="Proteomes" id="UP000547510"/>
    </source>
</evidence>
<dbReference type="Proteomes" id="UP000547510">
    <property type="component" value="Unassembled WGS sequence"/>
</dbReference>
<protein>
    <submittedName>
        <fullName evidence="1">Uncharacterized protein</fullName>
    </submittedName>
</protein>
<keyword evidence="2" id="KW-1185">Reference proteome</keyword>
<sequence>MHAKGRERALGLPEATFDRDVEQWLVRLWPASASR</sequence>
<accession>A0A841CU09</accession>
<proteinExistence type="predicted"/>
<reference evidence="1 2" key="1">
    <citation type="submission" date="2020-08" db="EMBL/GenBank/DDBJ databases">
        <title>Genomic Encyclopedia of Type Strains, Phase III (KMG-III): the genomes of soil and plant-associated and newly described type strains.</title>
        <authorList>
            <person name="Whitman W."/>
        </authorList>
    </citation>
    <scope>NUCLEOTIDE SEQUENCE [LARGE SCALE GENOMIC DNA]</scope>
    <source>
        <strain evidence="1 2">CECT 8640</strain>
    </source>
</reference>
<gene>
    <name evidence="1" type="ORF">FHS29_005525</name>
</gene>